<evidence type="ECO:0000313" key="11">
    <source>
        <dbReference type="Proteomes" id="UP000053370"/>
    </source>
</evidence>
<dbReference type="RefSeq" id="WP_062283692.1">
    <property type="nucleotide sequence ID" value="NZ_DF968181.1"/>
</dbReference>
<keyword evidence="3 9" id="KW-0812">Transmembrane</keyword>
<proteinExistence type="predicted"/>
<keyword evidence="6" id="KW-0811">Translocation</keyword>
<keyword evidence="11" id="KW-1185">Reference proteome</keyword>
<dbReference type="EMBL" id="DF968181">
    <property type="protein sequence ID" value="GAP41771.1"/>
    <property type="molecule type" value="Genomic_DNA"/>
</dbReference>
<evidence type="ECO:0000256" key="7">
    <source>
        <dbReference type="ARBA" id="ARBA00023136"/>
    </source>
</evidence>
<keyword evidence="7 9" id="KW-0472">Membrane</keyword>
<keyword evidence="5 9" id="KW-1133">Transmembrane helix</keyword>
<feature type="compositionally biased region" description="Polar residues" evidence="8">
    <location>
        <begin position="92"/>
        <end position="105"/>
    </location>
</feature>
<evidence type="ECO:0000256" key="1">
    <source>
        <dbReference type="ARBA" id="ARBA00004167"/>
    </source>
</evidence>
<feature type="region of interest" description="Disordered" evidence="8">
    <location>
        <begin position="92"/>
        <end position="132"/>
    </location>
</feature>
<evidence type="ECO:0000256" key="2">
    <source>
        <dbReference type="ARBA" id="ARBA00022448"/>
    </source>
</evidence>
<dbReference type="Gene3D" id="1.20.5.3310">
    <property type="match status" value="1"/>
</dbReference>
<organism evidence="10">
    <name type="scientific">Flexilinea flocculi</name>
    <dbReference type="NCBI Taxonomy" id="1678840"/>
    <lineage>
        <taxon>Bacteria</taxon>
        <taxon>Bacillati</taxon>
        <taxon>Chloroflexota</taxon>
        <taxon>Anaerolineae</taxon>
        <taxon>Anaerolineales</taxon>
        <taxon>Anaerolineaceae</taxon>
        <taxon>Flexilinea</taxon>
    </lineage>
</organism>
<comment type="subcellular location">
    <subcellularLocation>
        <location evidence="1">Membrane</location>
        <topology evidence="1">Single-pass membrane protein</topology>
    </subcellularLocation>
</comment>
<dbReference type="Proteomes" id="UP000053370">
    <property type="component" value="Unassembled WGS sequence"/>
</dbReference>
<evidence type="ECO:0000256" key="3">
    <source>
        <dbReference type="ARBA" id="ARBA00022692"/>
    </source>
</evidence>
<dbReference type="Pfam" id="PF02416">
    <property type="entry name" value="TatA_B_E"/>
    <property type="match status" value="1"/>
</dbReference>
<name>A0A0S7BTF3_9CHLR</name>
<dbReference type="PRINTS" id="PR01506">
    <property type="entry name" value="TATBPROTEIN"/>
</dbReference>
<dbReference type="InterPro" id="IPR003369">
    <property type="entry name" value="TatA/B/E"/>
</dbReference>
<keyword evidence="2" id="KW-0813">Transport</keyword>
<sequence length="132" mass="15867">MNFFNIGFSELMVVLVIMLIFLGPHRMTSAAYRFARFLRKIMRSDTWRNFFDIYKEIKQYPSQIMQEVNMEEIKKELRDIQQKTDNEIQKINQEINPQKINLQETEQSRETNAESQQEQSAAHIDPEKIHEQ</sequence>
<evidence type="ECO:0000256" key="9">
    <source>
        <dbReference type="SAM" id="Phobius"/>
    </source>
</evidence>
<gene>
    <name evidence="10" type="ORF">ATC1_131767</name>
</gene>
<reference evidence="10" key="1">
    <citation type="journal article" date="2015" name="Genome Announc.">
        <title>Draft Genome Sequence of Anaerolineae Strain TC1, a Novel Isolate from a Methanogenic Wastewater Treatment System.</title>
        <authorList>
            <person name="Matsuura N."/>
            <person name="Tourlousse D.M."/>
            <person name="Sun L."/>
            <person name="Toyonaga M."/>
            <person name="Kuroda K."/>
            <person name="Ohashi A."/>
            <person name="Cruz R."/>
            <person name="Yamaguchi T."/>
            <person name="Sekiguchi Y."/>
        </authorList>
    </citation>
    <scope>NUCLEOTIDE SEQUENCE [LARGE SCALE GENOMIC DNA]</scope>
    <source>
        <strain evidence="10">TC1</strain>
    </source>
</reference>
<evidence type="ECO:0000256" key="5">
    <source>
        <dbReference type="ARBA" id="ARBA00022989"/>
    </source>
</evidence>
<dbReference type="OrthoDB" id="166900at2"/>
<dbReference type="STRING" id="1678840.ATC1_131767"/>
<accession>A0A0S7BTF3</accession>
<evidence type="ECO:0008006" key="12">
    <source>
        <dbReference type="Google" id="ProtNLM"/>
    </source>
</evidence>
<evidence type="ECO:0000256" key="4">
    <source>
        <dbReference type="ARBA" id="ARBA00022927"/>
    </source>
</evidence>
<evidence type="ECO:0000313" key="10">
    <source>
        <dbReference type="EMBL" id="GAP41771.1"/>
    </source>
</evidence>
<feature type="transmembrane region" description="Helical" evidence="9">
    <location>
        <begin position="6"/>
        <end position="23"/>
    </location>
</feature>
<dbReference type="AlphaFoldDB" id="A0A0S7BTF3"/>
<keyword evidence="4" id="KW-0653">Protein transport</keyword>
<evidence type="ECO:0000256" key="8">
    <source>
        <dbReference type="SAM" id="MobiDB-lite"/>
    </source>
</evidence>
<evidence type="ECO:0000256" key="6">
    <source>
        <dbReference type="ARBA" id="ARBA00023010"/>
    </source>
</evidence>
<protein>
    <recommendedName>
        <fullName evidence="12">Sec-independent protein translocase protein TatB</fullName>
    </recommendedName>
</protein>